<dbReference type="RefSeq" id="WP_265424184.1">
    <property type="nucleotide sequence ID" value="NZ_JAPFPW010000004.1"/>
</dbReference>
<dbReference type="EMBL" id="JAPFPW010000004">
    <property type="protein sequence ID" value="MCW7753314.1"/>
    <property type="molecule type" value="Genomic_DNA"/>
</dbReference>
<keyword evidence="8" id="KW-1185">Reference proteome</keyword>
<comment type="caution">
    <text evidence="7">The sequence shown here is derived from an EMBL/GenBank/DDBJ whole genome shotgun (WGS) entry which is preliminary data.</text>
</comment>
<dbReference type="InterPro" id="IPR001406">
    <property type="entry name" value="PsdUridine_synth_TruA"/>
</dbReference>
<keyword evidence="3 4" id="KW-0413">Isomerase</keyword>
<feature type="domain" description="Pseudouridine synthase I TruA alpha/beta" evidence="6">
    <location>
        <begin position="150"/>
        <end position="255"/>
    </location>
</feature>
<dbReference type="Proteomes" id="UP001209681">
    <property type="component" value="Unassembled WGS sequence"/>
</dbReference>
<evidence type="ECO:0000256" key="5">
    <source>
        <dbReference type="RuleBase" id="RU003792"/>
    </source>
</evidence>
<dbReference type="Pfam" id="PF01416">
    <property type="entry name" value="PseudoU_synth_1"/>
    <property type="match status" value="2"/>
</dbReference>
<evidence type="ECO:0000313" key="7">
    <source>
        <dbReference type="EMBL" id="MCW7753314.1"/>
    </source>
</evidence>
<comment type="function">
    <text evidence="4">Formation of pseudouridine at positions 38, 39 and 40 in the anticodon stem and loop of transfer RNAs.</text>
</comment>
<dbReference type="SUPFAM" id="SSF55120">
    <property type="entry name" value="Pseudouridine synthase"/>
    <property type="match status" value="1"/>
</dbReference>
<dbReference type="InterPro" id="IPR020097">
    <property type="entry name" value="PsdUridine_synth_TruA_a/b_dom"/>
</dbReference>
<accession>A0ABT3N791</accession>
<comment type="caution">
    <text evidence="4">Lacks conserved residue(s) required for the propagation of feature annotation.</text>
</comment>
<protein>
    <recommendedName>
        <fullName evidence="4">tRNA pseudouridine synthase A</fullName>
        <ecNumber evidence="4">5.4.99.12</ecNumber>
    </recommendedName>
    <alternativeName>
        <fullName evidence="4">tRNA pseudouridine(38-40) synthase</fullName>
    </alternativeName>
    <alternativeName>
        <fullName evidence="4">tRNA pseudouridylate synthase I</fullName>
    </alternativeName>
    <alternativeName>
        <fullName evidence="4">tRNA-uridine isomerase I</fullName>
    </alternativeName>
</protein>
<dbReference type="HAMAP" id="MF_00171">
    <property type="entry name" value="TruA"/>
    <property type="match status" value="1"/>
</dbReference>
<dbReference type="InterPro" id="IPR020094">
    <property type="entry name" value="TruA/RsuA/RluB/E/F_N"/>
</dbReference>
<organism evidence="7 8">
    <name type="scientific">Desulfobotulus pelophilus</name>
    <dbReference type="NCBI Taxonomy" id="2823377"/>
    <lineage>
        <taxon>Bacteria</taxon>
        <taxon>Pseudomonadati</taxon>
        <taxon>Thermodesulfobacteriota</taxon>
        <taxon>Desulfobacteria</taxon>
        <taxon>Desulfobacterales</taxon>
        <taxon>Desulfobacteraceae</taxon>
        <taxon>Desulfobotulus</taxon>
    </lineage>
</organism>
<evidence type="ECO:0000256" key="2">
    <source>
        <dbReference type="ARBA" id="ARBA00022694"/>
    </source>
</evidence>
<proteinExistence type="inferred from homology"/>
<sequence length="291" mass="32251">MRGKERLVRRFRIVMEYDGCSFHGWQRQPVLLTVQGELEKALSLIAASHVDVHGSGRTDAGVHALAQVAHFDMDTRMNGVLLKKALNCLLPPGIVIHNCMEVGPAFHARFGARAKTYRYRILNRALRSALGRTHVWHVWQPLNRSAMDRAAALLTGTHDFKSFEGAGSPRSSTVRTLFHAAFDDEPANPGVFAFEVTANGFLRYMVRNLVGTLVQVGMGKIREESIPEILAGKSRHLAGITAPPQGLYLKAVHYDFSDDFREPAMGVRQPPGVDMGGKGRCRAWSCGRDQH</sequence>
<keyword evidence="2 4" id="KW-0819">tRNA processing</keyword>
<reference evidence="7 8" key="1">
    <citation type="submission" date="2022-11" db="EMBL/GenBank/DDBJ databases">
        <title>Desulfobotulus tamanensis H1 sp. nov. - anaerobic, alkaliphilic, sulphate reducing bacterium isolated from terrestrial mud volcano.</title>
        <authorList>
            <person name="Frolova A."/>
            <person name="Merkel A.Y."/>
            <person name="Slobodkin A.I."/>
        </authorList>
    </citation>
    <scope>NUCLEOTIDE SEQUENCE [LARGE SCALE GENOMIC DNA]</scope>
    <source>
        <strain evidence="7 8">H1</strain>
    </source>
</reference>
<dbReference type="PIRSF" id="PIRSF001430">
    <property type="entry name" value="tRNA_psdUrid_synth"/>
    <property type="match status" value="1"/>
</dbReference>
<comment type="subunit">
    <text evidence="4">Homodimer.</text>
</comment>
<dbReference type="Gene3D" id="3.30.70.660">
    <property type="entry name" value="Pseudouridine synthase I, catalytic domain, C-terminal subdomain"/>
    <property type="match status" value="1"/>
</dbReference>
<evidence type="ECO:0000256" key="1">
    <source>
        <dbReference type="ARBA" id="ARBA00009375"/>
    </source>
</evidence>
<comment type="similarity">
    <text evidence="1 4 5">Belongs to the tRNA pseudouridine synthase TruA family.</text>
</comment>
<evidence type="ECO:0000313" key="8">
    <source>
        <dbReference type="Proteomes" id="UP001209681"/>
    </source>
</evidence>
<comment type="catalytic activity">
    <reaction evidence="4 5">
        <text>uridine(38/39/40) in tRNA = pseudouridine(38/39/40) in tRNA</text>
        <dbReference type="Rhea" id="RHEA:22376"/>
        <dbReference type="Rhea" id="RHEA-COMP:10085"/>
        <dbReference type="Rhea" id="RHEA-COMP:10087"/>
        <dbReference type="ChEBI" id="CHEBI:65314"/>
        <dbReference type="ChEBI" id="CHEBI:65315"/>
        <dbReference type="EC" id="5.4.99.12"/>
    </reaction>
</comment>
<evidence type="ECO:0000259" key="6">
    <source>
        <dbReference type="Pfam" id="PF01416"/>
    </source>
</evidence>
<evidence type="ECO:0000256" key="4">
    <source>
        <dbReference type="HAMAP-Rule" id="MF_00171"/>
    </source>
</evidence>
<dbReference type="PANTHER" id="PTHR11142:SF0">
    <property type="entry name" value="TRNA PSEUDOURIDINE SYNTHASE-LIKE 1"/>
    <property type="match status" value="1"/>
</dbReference>
<gene>
    <name evidence="4 7" type="primary">truA</name>
    <name evidence="7" type="ORF">OOT00_04855</name>
</gene>
<dbReference type="CDD" id="cd02570">
    <property type="entry name" value="PseudoU_synth_EcTruA"/>
    <property type="match status" value="1"/>
</dbReference>
<dbReference type="InterPro" id="IPR020095">
    <property type="entry name" value="PsdUridine_synth_TruA_C"/>
</dbReference>
<dbReference type="Gene3D" id="3.30.70.580">
    <property type="entry name" value="Pseudouridine synthase I, catalytic domain, N-terminal subdomain"/>
    <property type="match status" value="1"/>
</dbReference>
<feature type="domain" description="Pseudouridine synthase I TruA alpha/beta" evidence="6">
    <location>
        <begin position="14"/>
        <end position="110"/>
    </location>
</feature>
<dbReference type="NCBIfam" id="TIGR00071">
    <property type="entry name" value="hisT_truA"/>
    <property type="match status" value="1"/>
</dbReference>
<dbReference type="GO" id="GO:0160147">
    <property type="term" value="F:tRNA pseudouridine(38-40) synthase activity"/>
    <property type="evidence" value="ECO:0007669"/>
    <property type="project" value="UniProtKB-EC"/>
</dbReference>
<name>A0ABT3N791_9BACT</name>
<dbReference type="InterPro" id="IPR020103">
    <property type="entry name" value="PsdUridine_synth_cat_dom_sf"/>
</dbReference>
<feature type="active site" description="Nucleophile" evidence="4">
    <location>
        <position position="59"/>
    </location>
</feature>
<dbReference type="EC" id="5.4.99.12" evidence="4"/>
<evidence type="ECO:0000256" key="3">
    <source>
        <dbReference type="ARBA" id="ARBA00023235"/>
    </source>
</evidence>
<dbReference type="PANTHER" id="PTHR11142">
    <property type="entry name" value="PSEUDOURIDYLATE SYNTHASE"/>
    <property type="match status" value="1"/>
</dbReference>
<feature type="binding site" evidence="4">
    <location>
        <position position="117"/>
    </location>
    <ligand>
        <name>substrate</name>
    </ligand>
</feature>